<feature type="compositionally biased region" description="Basic and acidic residues" evidence="3">
    <location>
        <begin position="162"/>
        <end position="172"/>
    </location>
</feature>
<keyword evidence="1" id="KW-1133">Transmembrane helix</keyword>
<evidence type="ECO:0000259" key="4">
    <source>
        <dbReference type="Pfam" id="PF10058"/>
    </source>
</evidence>
<keyword evidence="1" id="KW-0256">Endoplasmic reticulum</keyword>
<sequence>MSGSWLSWWPVAWNPLERWRTTSAANYETILESLSKDIERIEALLVDIKTRKRKTIRSMVMSMLSVWIALTAIVWAVVHRYGTSAYAWTGSVAMLSLVLGTPVFTVLLHRLLHFWYSRLERAQENHLISLRRQQRETINDIKRVTDFEHLRRLLDCYDDETKAKKQERRAERSGSSLTRSQTQPRLALKSKSSMPSLSAARSSSDLAAIASKQPNTTGSSLAPPLYSPNGLSSLGPVVDARKVPPPPRGWMDKVADMILGTDPYGATLEEQQYALICRGCLRHNGLVPKNEFEEILSSPFAPKTQPSTLSLTGGGNPGAYTHSFYEHHGTTEEAEQETDESEQEEAEWQAEEAEWQDEMPTNTETGQQELAPGSPMIE</sequence>
<name>A0AAF0ER10_9BASI</name>
<dbReference type="AlphaFoldDB" id="A0AAF0ER10"/>
<dbReference type="Proteomes" id="UP001219933">
    <property type="component" value="Chromosome 2"/>
</dbReference>
<feature type="compositionally biased region" description="Low complexity" evidence="3">
    <location>
        <begin position="186"/>
        <end position="196"/>
    </location>
</feature>
<keyword evidence="1" id="KW-0479">Metal-binding</keyword>
<keyword evidence="1" id="KW-0862">Zinc</keyword>
<organism evidence="5 6">
    <name type="scientific">Malassezia cuniculi</name>
    <dbReference type="NCBI Taxonomy" id="948313"/>
    <lineage>
        <taxon>Eukaryota</taxon>
        <taxon>Fungi</taxon>
        <taxon>Dikarya</taxon>
        <taxon>Basidiomycota</taxon>
        <taxon>Ustilaginomycotina</taxon>
        <taxon>Malasseziomycetes</taxon>
        <taxon>Malasseziales</taxon>
        <taxon>Malasseziaceae</taxon>
        <taxon>Malassezia</taxon>
    </lineage>
</organism>
<comment type="function">
    <text evidence="1">Plays a role in determining ER morphology.</text>
</comment>
<comment type="domain">
    <text evidence="1">The C4-type zinc finger motif is necessary both for its ER three-way tubular junction localization and formation.</text>
</comment>
<keyword evidence="1" id="KW-0812">Transmembrane</keyword>
<evidence type="ECO:0000256" key="1">
    <source>
        <dbReference type="RuleBase" id="RU367073"/>
    </source>
</evidence>
<feature type="compositionally biased region" description="Polar residues" evidence="3">
    <location>
        <begin position="359"/>
        <end position="368"/>
    </location>
</feature>
<dbReference type="GO" id="GO:0008270">
    <property type="term" value="F:zinc ion binding"/>
    <property type="evidence" value="ECO:0007669"/>
    <property type="project" value="UniProtKB-KW"/>
</dbReference>
<accession>A0AAF0ER10</accession>
<feature type="region of interest" description="Disordered" evidence="3">
    <location>
        <begin position="162"/>
        <end position="196"/>
    </location>
</feature>
<keyword evidence="2" id="KW-0175">Coiled coil</keyword>
<proteinExistence type="inferred from homology"/>
<evidence type="ECO:0000313" key="5">
    <source>
        <dbReference type="EMBL" id="WFD34825.1"/>
    </source>
</evidence>
<keyword evidence="6" id="KW-1185">Reference proteome</keyword>
<protein>
    <recommendedName>
        <fullName evidence="1">Endoplasmic reticulum junction formation protein lunapark</fullName>
    </recommendedName>
</protein>
<evidence type="ECO:0000256" key="3">
    <source>
        <dbReference type="SAM" id="MobiDB-lite"/>
    </source>
</evidence>
<dbReference type="PANTHER" id="PTHR22166:SF12">
    <property type="entry name" value="ENDOPLASMIC RETICULUM JUNCTION FORMATION PROTEIN LUNAPARK"/>
    <property type="match status" value="1"/>
</dbReference>
<dbReference type="GO" id="GO:1903373">
    <property type="term" value="P:positive regulation of endoplasmic reticulum tubular network organization"/>
    <property type="evidence" value="ECO:0007669"/>
    <property type="project" value="UniProtKB-UniRule"/>
</dbReference>
<dbReference type="GO" id="GO:0071788">
    <property type="term" value="P:endoplasmic reticulum tubular network maintenance"/>
    <property type="evidence" value="ECO:0007669"/>
    <property type="project" value="UniProtKB-UniRule"/>
</dbReference>
<feature type="region of interest" description="Disordered" evidence="3">
    <location>
        <begin position="329"/>
        <end position="378"/>
    </location>
</feature>
<dbReference type="EMBL" id="CP119878">
    <property type="protein sequence ID" value="WFD34825.1"/>
    <property type="molecule type" value="Genomic_DNA"/>
</dbReference>
<feature type="transmembrane region" description="Helical" evidence="1">
    <location>
        <begin position="59"/>
        <end position="79"/>
    </location>
</feature>
<feature type="compositionally biased region" description="Polar residues" evidence="3">
    <location>
        <begin position="173"/>
        <end position="184"/>
    </location>
</feature>
<dbReference type="InterPro" id="IPR019273">
    <property type="entry name" value="Lunapark_Znf"/>
</dbReference>
<dbReference type="GO" id="GO:0098826">
    <property type="term" value="C:endoplasmic reticulum tubular network membrane"/>
    <property type="evidence" value="ECO:0007669"/>
    <property type="project" value="UniProtKB-UniRule"/>
</dbReference>
<comment type="subcellular location">
    <subcellularLocation>
        <location evidence="1">Endoplasmic reticulum membrane</location>
        <topology evidence="1">Multi-pass membrane protein</topology>
    </subcellularLocation>
</comment>
<dbReference type="InterPro" id="IPR040115">
    <property type="entry name" value="Lnp"/>
</dbReference>
<evidence type="ECO:0000256" key="2">
    <source>
        <dbReference type="SAM" id="Coils"/>
    </source>
</evidence>
<keyword evidence="1" id="KW-0863">Zinc-finger</keyword>
<dbReference type="Pfam" id="PF10058">
    <property type="entry name" value="Zn_ribbon_10"/>
    <property type="match status" value="1"/>
</dbReference>
<dbReference type="PANTHER" id="PTHR22166">
    <property type="entry name" value="ENDOPLASMIC RETICULUM JUNCTION FORMATION PROTEIN LUNAPARK"/>
    <property type="match status" value="1"/>
</dbReference>
<keyword evidence="1" id="KW-0472">Membrane</keyword>
<evidence type="ECO:0000313" key="6">
    <source>
        <dbReference type="Proteomes" id="UP001219933"/>
    </source>
</evidence>
<feature type="transmembrane region" description="Helical" evidence="1">
    <location>
        <begin position="85"/>
        <end position="108"/>
    </location>
</feature>
<feature type="coiled-coil region" evidence="2">
    <location>
        <begin position="24"/>
        <end position="51"/>
    </location>
</feature>
<reference evidence="5" key="1">
    <citation type="submission" date="2023-03" db="EMBL/GenBank/DDBJ databases">
        <title>Mating type loci evolution in Malassezia.</title>
        <authorList>
            <person name="Coelho M.A."/>
        </authorList>
    </citation>
    <scope>NUCLEOTIDE SEQUENCE</scope>
    <source>
        <strain evidence="5">CBS 11721</strain>
    </source>
</reference>
<feature type="compositionally biased region" description="Acidic residues" evidence="3">
    <location>
        <begin position="332"/>
        <end position="357"/>
    </location>
</feature>
<comment type="similarity">
    <text evidence="1">Belongs to the lunapark family.</text>
</comment>
<gene>
    <name evidence="5" type="ORF">MCUN1_001669</name>
</gene>
<feature type="domain" description="Lunapark zinc ribbon" evidence="4">
    <location>
        <begin position="250"/>
        <end position="295"/>
    </location>
</feature>